<evidence type="ECO:0000256" key="1">
    <source>
        <dbReference type="ARBA" id="ARBA00001462"/>
    </source>
</evidence>
<dbReference type="InterPro" id="IPR017853">
    <property type="entry name" value="GH"/>
</dbReference>
<dbReference type="EMBL" id="DXBX01000032">
    <property type="protein sequence ID" value="HIZ32806.1"/>
    <property type="molecule type" value="Genomic_DNA"/>
</dbReference>
<dbReference type="GO" id="GO:0000272">
    <property type="term" value="P:polysaccharide catabolic process"/>
    <property type="evidence" value="ECO:0007669"/>
    <property type="project" value="TreeGrafter"/>
</dbReference>
<comment type="subunit">
    <text evidence="3">Homohexamer; trimer of dimers.</text>
</comment>
<evidence type="ECO:0000313" key="10">
    <source>
        <dbReference type="EMBL" id="HIZ32806.1"/>
    </source>
</evidence>
<reference evidence="10" key="1">
    <citation type="journal article" date="2021" name="PeerJ">
        <title>Extensive microbial diversity within the chicken gut microbiome revealed by metagenomics and culture.</title>
        <authorList>
            <person name="Gilroy R."/>
            <person name="Ravi A."/>
            <person name="Getino M."/>
            <person name="Pursley I."/>
            <person name="Horton D.L."/>
            <person name="Alikhan N.F."/>
            <person name="Baker D."/>
            <person name="Gharbi K."/>
            <person name="Hall N."/>
            <person name="Watson M."/>
            <person name="Adriaenssens E.M."/>
            <person name="Foster-Nyarko E."/>
            <person name="Jarju S."/>
            <person name="Secka A."/>
            <person name="Antonio M."/>
            <person name="Oren A."/>
            <person name="Chaudhuri R.R."/>
            <person name="La Ragione R."/>
            <person name="Hildebrand F."/>
            <person name="Pallen M.J."/>
        </authorList>
    </citation>
    <scope>NUCLEOTIDE SEQUENCE</scope>
    <source>
        <strain evidence="10">ChiHjej9B8-1298</strain>
    </source>
</reference>
<dbReference type="AlphaFoldDB" id="A0A9D2E8L5"/>
<dbReference type="SMART" id="SM00813">
    <property type="entry name" value="Alpha-L-AF_C"/>
    <property type="match status" value="1"/>
</dbReference>
<dbReference type="Gene3D" id="3.20.20.80">
    <property type="entry name" value="Glycosidases"/>
    <property type="match status" value="1"/>
</dbReference>
<evidence type="ECO:0000256" key="7">
    <source>
        <dbReference type="ARBA" id="ARBA00023295"/>
    </source>
</evidence>
<dbReference type="Pfam" id="PF22848">
    <property type="entry name" value="ASD1_dom"/>
    <property type="match status" value="1"/>
</dbReference>
<sequence length="516" mass="58497">MKLKSIKIWALIALAMGPLTLQAQEKATLTLHPDEGKNLISRHIYGQFAEHLGTCIYGGLWVGEDSSIPHTQGYRNDVLGALKDLSIPNLRWPGGCFADEYHWMDGIGPRSQRPRMVNNNWGGTVEDNSFGTHEFLNLCELLGCEPYVSGNVGSGSVEEMAKWVEYMTAADGPMAKLRKQNGREKPWKVHFFGVGNESWGCGGSMRPEYYADLYRRYSTYCRNYNGNNLFKIASGASDYDYNWTEVLMKNVGTRMNGLSLHYYTVAGWEGSKGSATQFTDEDYYWTLGKCLEIEDVIQRHISIMDRYDPAKHVGLMVDEWGTWWDQEPGTIPGHLFQQNTLRDAFVAALTLNVFHKYTDRIRMANIAQIANVLQSMILTREDKMVLTPTYYVFKMYKVHQDATFIPMDIQCTRRVVRDDRIVPTLSATASRNAEGTVHISLANIDLAQPCEVEIPLDEQKAKSVQGEILTADRIDDHNTFEQPDKIRLKAFDKARISRGKLYVTLPAKAIVTLTLQ</sequence>
<dbReference type="GO" id="GO:0046556">
    <property type="term" value="F:alpha-L-arabinofuranosidase activity"/>
    <property type="evidence" value="ECO:0007669"/>
    <property type="project" value="UniProtKB-EC"/>
</dbReference>
<dbReference type="InterPro" id="IPR055235">
    <property type="entry name" value="ASD1_cat"/>
</dbReference>
<dbReference type="PANTHER" id="PTHR43576">
    <property type="entry name" value="ALPHA-L-ARABINOFURANOSIDASE C-RELATED"/>
    <property type="match status" value="1"/>
</dbReference>
<dbReference type="GO" id="GO:0046373">
    <property type="term" value="P:L-arabinose metabolic process"/>
    <property type="evidence" value="ECO:0007669"/>
    <property type="project" value="InterPro"/>
</dbReference>
<dbReference type="InterPro" id="IPR013780">
    <property type="entry name" value="Glyco_hydro_b"/>
</dbReference>
<dbReference type="SUPFAM" id="SSF51445">
    <property type="entry name" value="(Trans)glycosidases"/>
    <property type="match status" value="1"/>
</dbReference>
<keyword evidence="7" id="KW-0326">Glycosidase</keyword>
<dbReference type="InterPro" id="IPR010720">
    <property type="entry name" value="Alpha-L-AF_C"/>
</dbReference>
<comment type="catalytic activity">
    <reaction evidence="1">
        <text>Hydrolysis of terminal non-reducing alpha-L-arabinofuranoside residues in alpha-L-arabinosides.</text>
        <dbReference type="EC" id="3.2.1.55"/>
    </reaction>
</comment>
<dbReference type="SUPFAM" id="SSF51011">
    <property type="entry name" value="Glycosyl hydrolase domain"/>
    <property type="match status" value="1"/>
</dbReference>
<keyword evidence="6" id="KW-0119">Carbohydrate metabolism</keyword>
<feature type="chain" id="PRO_5038339558" description="non-reducing end alpha-L-arabinofuranosidase" evidence="8">
    <location>
        <begin position="24"/>
        <end position="516"/>
    </location>
</feature>
<feature type="signal peptide" evidence="8">
    <location>
        <begin position="1"/>
        <end position="23"/>
    </location>
</feature>
<dbReference type="Gene3D" id="2.60.40.1180">
    <property type="entry name" value="Golgi alpha-mannosidase II"/>
    <property type="match status" value="1"/>
</dbReference>
<organism evidence="10 11">
    <name type="scientific">Candidatus Bacteroides merdigallinarum</name>
    <dbReference type="NCBI Taxonomy" id="2838473"/>
    <lineage>
        <taxon>Bacteria</taxon>
        <taxon>Pseudomonadati</taxon>
        <taxon>Bacteroidota</taxon>
        <taxon>Bacteroidia</taxon>
        <taxon>Bacteroidales</taxon>
        <taxon>Bacteroidaceae</taxon>
        <taxon>Bacteroides</taxon>
    </lineage>
</organism>
<comment type="similarity">
    <text evidence="2">Belongs to the glycosyl hydrolase 51 family.</text>
</comment>
<evidence type="ECO:0000313" key="11">
    <source>
        <dbReference type="Proteomes" id="UP000824028"/>
    </source>
</evidence>
<evidence type="ECO:0000256" key="2">
    <source>
        <dbReference type="ARBA" id="ARBA00007186"/>
    </source>
</evidence>
<evidence type="ECO:0000256" key="8">
    <source>
        <dbReference type="SAM" id="SignalP"/>
    </source>
</evidence>
<dbReference type="PANTHER" id="PTHR43576:SF2">
    <property type="entry name" value="INTRACELLULAR EXO-ALPHA-L-ARABINOFURANOSIDASE 2"/>
    <property type="match status" value="1"/>
</dbReference>
<evidence type="ECO:0000259" key="9">
    <source>
        <dbReference type="SMART" id="SM00813"/>
    </source>
</evidence>
<keyword evidence="8" id="KW-0732">Signal</keyword>
<dbReference type="EC" id="3.2.1.55" evidence="4"/>
<name>A0A9D2E8L5_9BACE</name>
<gene>
    <name evidence="10" type="ORF">H9814_04565</name>
</gene>
<evidence type="ECO:0000256" key="4">
    <source>
        <dbReference type="ARBA" id="ARBA00012670"/>
    </source>
</evidence>
<feature type="domain" description="Alpha-L-arabinofuranosidase C-terminal" evidence="9">
    <location>
        <begin position="318"/>
        <end position="509"/>
    </location>
</feature>
<reference evidence="10" key="2">
    <citation type="submission" date="2021-04" db="EMBL/GenBank/DDBJ databases">
        <authorList>
            <person name="Gilroy R."/>
        </authorList>
    </citation>
    <scope>NUCLEOTIDE SEQUENCE</scope>
    <source>
        <strain evidence="10">ChiHjej9B8-1298</strain>
    </source>
</reference>
<keyword evidence="5" id="KW-0378">Hydrolase</keyword>
<dbReference type="Proteomes" id="UP000824028">
    <property type="component" value="Unassembled WGS sequence"/>
</dbReference>
<evidence type="ECO:0000256" key="6">
    <source>
        <dbReference type="ARBA" id="ARBA00023277"/>
    </source>
</evidence>
<evidence type="ECO:0000256" key="5">
    <source>
        <dbReference type="ARBA" id="ARBA00022801"/>
    </source>
</evidence>
<proteinExistence type="inferred from homology"/>
<evidence type="ECO:0000256" key="3">
    <source>
        <dbReference type="ARBA" id="ARBA00011165"/>
    </source>
</evidence>
<dbReference type="Pfam" id="PF06964">
    <property type="entry name" value="Alpha-L-AF_C"/>
    <property type="match status" value="1"/>
</dbReference>
<comment type="caution">
    <text evidence="10">The sequence shown here is derived from an EMBL/GenBank/DDBJ whole genome shotgun (WGS) entry which is preliminary data.</text>
</comment>
<protein>
    <recommendedName>
        <fullName evidence="4">non-reducing end alpha-L-arabinofuranosidase</fullName>
        <ecNumber evidence="4">3.2.1.55</ecNumber>
    </recommendedName>
</protein>
<accession>A0A9D2E8L5</accession>